<name>A0ACC0PFW2_RHOML</name>
<organism evidence="1 2">
    <name type="scientific">Rhododendron molle</name>
    <name type="common">Chinese azalea</name>
    <name type="synonym">Azalea mollis</name>
    <dbReference type="NCBI Taxonomy" id="49168"/>
    <lineage>
        <taxon>Eukaryota</taxon>
        <taxon>Viridiplantae</taxon>
        <taxon>Streptophyta</taxon>
        <taxon>Embryophyta</taxon>
        <taxon>Tracheophyta</taxon>
        <taxon>Spermatophyta</taxon>
        <taxon>Magnoliopsida</taxon>
        <taxon>eudicotyledons</taxon>
        <taxon>Gunneridae</taxon>
        <taxon>Pentapetalae</taxon>
        <taxon>asterids</taxon>
        <taxon>Ericales</taxon>
        <taxon>Ericaceae</taxon>
        <taxon>Ericoideae</taxon>
        <taxon>Rhodoreae</taxon>
        <taxon>Rhododendron</taxon>
    </lineage>
</organism>
<gene>
    <name evidence="1" type="ORF">RHMOL_Rhmol03G0154300</name>
</gene>
<sequence>MRAIQGALIVASTLQIVLGFGGLWRNVTRCLSPFLAVPLVALVGFGLYEFGFPGVGVLILNLDTFWIHGCYSLCVFVLVVEVWFMRIDELADDPNASHIAPTA</sequence>
<protein>
    <submittedName>
        <fullName evidence="1">Uncharacterized protein</fullName>
    </submittedName>
</protein>
<proteinExistence type="predicted"/>
<evidence type="ECO:0000313" key="2">
    <source>
        <dbReference type="Proteomes" id="UP001062846"/>
    </source>
</evidence>
<comment type="caution">
    <text evidence="1">The sequence shown here is derived from an EMBL/GenBank/DDBJ whole genome shotgun (WGS) entry which is preliminary data.</text>
</comment>
<keyword evidence="2" id="KW-1185">Reference proteome</keyword>
<evidence type="ECO:0000313" key="1">
    <source>
        <dbReference type="EMBL" id="KAI8564074.1"/>
    </source>
</evidence>
<accession>A0ACC0PFW2</accession>
<dbReference type="EMBL" id="CM046390">
    <property type="protein sequence ID" value="KAI8564074.1"/>
    <property type="molecule type" value="Genomic_DNA"/>
</dbReference>
<reference evidence="1" key="1">
    <citation type="submission" date="2022-02" db="EMBL/GenBank/DDBJ databases">
        <title>Plant Genome Project.</title>
        <authorList>
            <person name="Zhang R.-G."/>
        </authorList>
    </citation>
    <scope>NUCLEOTIDE SEQUENCE</scope>
    <source>
        <strain evidence="1">AT1</strain>
    </source>
</reference>
<dbReference type="Proteomes" id="UP001062846">
    <property type="component" value="Chromosome 3"/>
</dbReference>